<gene>
    <name evidence="1" type="ORF">SBD_5949</name>
</gene>
<evidence type="ECO:0000313" key="1">
    <source>
        <dbReference type="EMBL" id="EMF52873.1"/>
    </source>
</evidence>
<dbReference type="EMBL" id="KB405094">
    <property type="protein sequence ID" value="EMF52873.1"/>
    <property type="molecule type" value="Genomic_DNA"/>
</dbReference>
<dbReference type="AlphaFoldDB" id="M3EUR5"/>
<dbReference type="Proteomes" id="UP000030760">
    <property type="component" value="Unassembled WGS sequence"/>
</dbReference>
<accession>M3EUR5</accession>
<name>M3EUR5_9ACTN</name>
<evidence type="ECO:0000313" key="2">
    <source>
        <dbReference type="Proteomes" id="UP000030760"/>
    </source>
</evidence>
<reference evidence="2" key="1">
    <citation type="journal article" date="2013" name="Genome Announc.">
        <title>Draft Genome Sequence of Streptomyces bottropensis ATCC 25435, a Bottromycin-Producing Actinomycete.</title>
        <authorList>
            <person name="Zhang H."/>
            <person name="Zhou W."/>
            <person name="Zhuang Y."/>
            <person name="Liang X."/>
            <person name="Liu T."/>
        </authorList>
    </citation>
    <scope>NUCLEOTIDE SEQUENCE [LARGE SCALE GENOMIC DNA]</scope>
    <source>
        <strain evidence="2">ATCC 25435</strain>
    </source>
</reference>
<sequence length="38" mass="3743">MRGGVGADVKKIMTLALLPAPALASPAHAEVTATSAPE</sequence>
<proteinExistence type="predicted"/>
<organism evidence="1 2">
    <name type="scientific">Streptomyces bottropensis ATCC 25435</name>
    <dbReference type="NCBI Taxonomy" id="1054862"/>
    <lineage>
        <taxon>Bacteria</taxon>
        <taxon>Bacillati</taxon>
        <taxon>Actinomycetota</taxon>
        <taxon>Actinomycetes</taxon>
        <taxon>Kitasatosporales</taxon>
        <taxon>Streptomycetaceae</taxon>
        <taxon>Streptomyces</taxon>
    </lineage>
</organism>
<protein>
    <submittedName>
        <fullName evidence="1">Uncharacterized protein</fullName>
    </submittedName>
</protein>